<evidence type="ECO:0000259" key="5">
    <source>
        <dbReference type="Pfam" id="PF00281"/>
    </source>
</evidence>
<dbReference type="NCBIfam" id="NF000585">
    <property type="entry name" value="PRK00010.1"/>
    <property type="match status" value="1"/>
</dbReference>
<dbReference type="Pfam" id="PF00673">
    <property type="entry name" value="Ribosomal_L5_C"/>
    <property type="match status" value="1"/>
</dbReference>
<dbReference type="PANTHER" id="PTHR11994">
    <property type="entry name" value="60S RIBOSOMAL PROTEIN L11-RELATED"/>
    <property type="match status" value="1"/>
</dbReference>
<dbReference type="InterPro" id="IPR031310">
    <property type="entry name" value="Ribosomal_uL5_N"/>
</dbReference>
<dbReference type="GO" id="GO:1990904">
    <property type="term" value="C:ribonucleoprotein complex"/>
    <property type="evidence" value="ECO:0007669"/>
    <property type="project" value="UniProtKB-KW"/>
</dbReference>
<evidence type="ECO:0008006" key="8">
    <source>
        <dbReference type="Google" id="ProtNLM"/>
    </source>
</evidence>
<dbReference type="Gene3D" id="3.30.1440.10">
    <property type="match status" value="1"/>
</dbReference>
<feature type="domain" description="Large ribosomal subunit protein uL5 C-terminal" evidence="6">
    <location>
        <begin position="104"/>
        <end position="197"/>
    </location>
</feature>
<evidence type="ECO:0000256" key="1">
    <source>
        <dbReference type="ARBA" id="ARBA00008553"/>
    </source>
</evidence>
<evidence type="ECO:0000259" key="6">
    <source>
        <dbReference type="Pfam" id="PF00673"/>
    </source>
</evidence>
<dbReference type="HAMAP" id="MF_01333_B">
    <property type="entry name" value="Ribosomal_uL5_B"/>
    <property type="match status" value="1"/>
</dbReference>
<dbReference type="InterPro" id="IPR022803">
    <property type="entry name" value="Ribosomal_uL5_dom_sf"/>
</dbReference>
<dbReference type="GO" id="GO:0005840">
    <property type="term" value="C:ribosome"/>
    <property type="evidence" value="ECO:0007669"/>
    <property type="project" value="UniProtKB-KW"/>
</dbReference>
<dbReference type="InterPro" id="IPR020930">
    <property type="entry name" value="Ribosomal_uL5_bac-type"/>
</dbReference>
<protein>
    <recommendedName>
        <fullName evidence="8">50S ribosomal protein L5</fullName>
    </recommendedName>
</protein>
<keyword evidence="3" id="KW-0687">Ribonucleoprotein</keyword>
<sequence length="203" mass="22640">MQEVPGSDRMTTSEESTKVGAPRLLDRLRNEIGPELTKEFGYSSVMEIPRLEKIVINIGLGEALQNNKAIESATSDLTQITGQKPVTTRAKKSIAGFKIREGMPIGAKVTLRGRRMYEFIDRFLNAALPRIRDFQGIPRNCFDGRGNCSIGIREQTIFPEIDYNSVDRIRGLQVVLVTTAKNDQEGMRFLELMGTPFVKSTGS</sequence>
<proteinExistence type="inferred from homology"/>
<dbReference type="InterPro" id="IPR020929">
    <property type="entry name" value="Ribosomal_uL5_CS"/>
</dbReference>
<keyword evidence="2" id="KW-0689">Ribosomal protein</keyword>
<evidence type="ECO:0000256" key="4">
    <source>
        <dbReference type="SAM" id="MobiDB-lite"/>
    </source>
</evidence>
<evidence type="ECO:0000256" key="3">
    <source>
        <dbReference type="ARBA" id="ARBA00023274"/>
    </source>
</evidence>
<dbReference type="InterPro" id="IPR002132">
    <property type="entry name" value="Ribosomal_uL5"/>
</dbReference>
<dbReference type="EMBL" id="UINC01020189">
    <property type="protein sequence ID" value="SVA85006.1"/>
    <property type="molecule type" value="Genomic_DNA"/>
</dbReference>
<organism evidence="7">
    <name type="scientific">marine metagenome</name>
    <dbReference type="NCBI Taxonomy" id="408172"/>
    <lineage>
        <taxon>unclassified sequences</taxon>
        <taxon>metagenomes</taxon>
        <taxon>ecological metagenomes</taxon>
    </lineage>
</organism>
<accession>A0A381Z6T8</accession>
<dbReference type="GO" id="GO:0006412">
    <property type="term" value="P:translation"/>
    <property type="evidence" value="ECO:0007669"/>
    <property type="project" value="InterPro"/>
</dbReference>
<name>A0A381Z6T8_9ZZZZ</name>
<dbReference type="FunFam" id="3.30.1440.10:FF:000001">
    <property type="entry name" value="50S ribosomal protein L5"/>
    <property type="match status" value="1"/>
</dbReference>
<dbReference type="GO" id="GO:0003735">
    <property type="term" value="F:structural constituent of ribosome"/>
    <property type="evidence" value="ECO:0007669"/>
    <property type="project" value="InterPro"/>
</dbReference>
<dbReference type="PIRSF" id="PIRSF002161">
    <property type="entry name" value="Ribosomal_L5"/>
    <property type="match status" value="1"/>
</dbReference>
<evidence type="ECO:0000256" key="2">
    <source>
        <dbReference type="ARBA" id="ARBA00022980"/>
    </source>
</evidence>
<dbReference type="InterPro" id="IPR031309">
    <property type="entry name" value="Ribosomal_uL5_C"/>
</dbReference>
<gene>
    <name evidence="7" type="ORF">METZ01_LOCUS137860</name>
</gene>
<dbReference type="PROSITE" id="PS00358">
    <property type="entry name" value="RIBOSOMAL_L5"/>
    <property type="match status" value="1"/>
</dbReference>
<feature type="domain" description="Large ribosomal subunit protein uL5 N-terminal" evidence="5">
    <location>
        <begin position="44"/>
        <end position="100"/>
    </location>
</feature>
<dbReference type="SUPFAM" id="SSF55282">
    <property type="entry name" value="RL5-like"/>
    <property type="match status" value="1"/>
</dbReference>
<reference evidence="7" key="1">
    <citation type="submission" date="2018-05" db="EMBL/GenBank/DDBJ databases">
        <authorList>
            <person name="Lanie J.A."/>
            <person name="Ng W.-L."/>
            <person name="Kazmierczak K.M."/>
            <person name="Andrzejewski T.M."/>
            <person name="Davidsen T.M."/>
            <person name="Wayne K.J."/>
            <person name="Tettelin H."/>
            <person name="Glass J.I."/>
            <person name="Rusch D."/>
            <person name="Podicherti R."/>
            <person name="Tsui H.-C.T."/>
            <person name="Winkler M.E."/>
        </authorList>
    </citation>
    <scope>NUCLEOTIDE SEQUENCE</scope>
</reference>
<comment type="similarity">
    <text evidence="1">Belongs to the universal ribosomal protein uL5 family.</text>
</comment>
<feature type="region of interest" description="Disordered" evidence="4">
    <location>
        <begin position="1"/>
        <end position="22"/>
    </location>
</feature>
<evidence type="ECO:0000313" key="7">
    <source>
        <dbReference type="EMBL" id="SVA85006.1"/>
    </source>
</evidence>
<dbReference type="AlphaFoldDB" id="A0A381Z6T8"/>
<dbReference type="Pfam" id="PF00281">
    <property type="entry name" value="Ribosomal_L5"/>
    <property type="match status" value="1"/>
</dbReference>